<dbReference type="GO" id="GO:0051539">
    <property type="term" value="F:4 iron, 4 sulfur cluster binding"/>
    <property type="evidence" value="ECO:0000318"/>
    <property type="project" value="GO_Central"/>
</dbReference>
<reference evidence="3" key="1">
    <citation type="submission" date="2006-10" db="EMBL/GenBank/DDBJ databases">
        <authorList>
            <person name="Amadeo P."/>
            <person name="Zhao Q."/>
            <person name="Wortman J."/>
            <person name="Fraser-Liggett C."/>
            <person name="Carlton J."/>
        </authorList>
    </citation>
    <scope>NUCLEOTIDE SEQUENCE</scope>
    <source>
        <strain evidence="3">G3</strain>
    </source>
</reference>
<dbReference type="FunFam" id="3.30.300.130:FF:000030">
    <property type="match status" value="1"/>
</dbReference>
<accession>A2DKY2</accession>
<dbReference type="AlphaFoldDB" id="A2DKY2"/>
<dbReference type="PANTHER" id="PTHR11178:SF1">
    <property type="entry name" value="NFU1 IRON-SULFUR CLUSTER SCAFFOLD HOMOLOG, MITOCHONDRIAL"/>
    <property type="match status" value="1"/>
</dbReference>
<dbReference type="Proteomes" id="UP000001542">
    <property type="component" value="Unassembled WGS sequence"/>
</dbReference>
<dbReference type="SUPFAM" id="SSF117916">
    <property type="entry name" value="Fe-S cluster assembly (FSCA) domain-like"/>
    <property type="match status" value="1"/>
</dbReference>
<dbReference type="VEuPathDB" id="TrichDB:TVAGG3_0361990"/>
<protein>
    <submittedName>
        <fullName evidence="3">NifU-like domain containing protein</fullName>
    </submittedName>
</protein>
<dbReference type="GO" id="GO:0051604">
    <property type="term" value="P:protein maturation"/>
    <property type="evidence" value="ECO:0000318"/>
    <property type="project" value="GO_Central"/>
</dbReference>
<dbReference type="InterPro" id="IPR001075">
    <property type="entry name" value="NIF_FeS_clus_asmbl_NifU_C"/>
</dbReference>
<dbReference type="STRING" id="5722.A2DKY2"/>
<reference evidence="3" key="2">
    <citation type="journal article" date="2007" name="Science">
        <title>Draft genome sequence of the sexually transmitted pathogen Trichomonas vaginalis.</title>
        <authorList>
            <person name="Carlton J.M."/>
            <person name="Hirt R.P."/>
            <person name="Silva J.C."/>
            <person name="Delcher A.L."/>
            <person name="Schatz M."/>
            <person name="Zhao Q."/>
            <person name="Wortman J.R."/>
            <person name="Bidwell S.L."/>
            <person name="Alsmark U.C.M."/>
            <person name="Besteiro S."/>
            <person name="Sicheritz-Ponten T."/>
            <person name="Noel C.J."/>
            <person name="Dacks J.B."/>
            <person name="Foster P.G."/>
            <person name="Simillion C."/>
            <person name="Van de Peer Y."/>
            <person name="Miranda-Saavedra D."/>
            <person name="Barton G.J."/>
            <person name="Westrop G.D."/>
            <person name="Mueller S."/>
            <person name="Dessi D."/>
            <person name="Fiori P.L."/>
            <person name="Ren Q."/>
            <person name="Paulsen I."/>
            <person name="Zhang H."/>
            <person name="Bastida-Corcuera F.D."/>
            <person name="Simoes-Barbosa A."/>
            <person name="Brown M.T."/>
            <person name="Hayes R.D."/>
            <person name="Mukherjee M."/>
            <person name="Okumura C.Y."/>
            <person name="Schneider R."/>
            <person name="Smith A.J."/>
            <person name="Vanacova S."/>
            <person name="Villalvazo M."/>
            <person name="Haas B.J."/>
            <person name="Pertea M."/>
            <person name="Feldblyum T.V."/>
            <person name="Utterback T.R."/>
            <person name="Shu C.L."/>
            <person name="Osoegawa K."/>
            <person name="de Jong P.J."/>
            <person name="Hrdy I."/>
            <person name="Horvathova L."/>
            <person name="Zubacova Z."/>
            <person name="Dolezal P."/>
            <person name="Malik S.B."/>
            <person name="Logsdon J.M. Jr."/>
            <person name="Henze K."/>
            <person name="Gupta A."/>
            <person name="Wang C.C."/>
            <person name="Dunne R.L."/>
            <person name="Upcroft J.A."/>
            <person name="Upcroft P."/>
            <person name="White O."/>
            <person name="Salzberg S.L."/>
            <person name="Tang P."/>
            <person name="Chiu C.-H."/>
            <person name="Lee Y.-S."/>
            <person name="Embley T.M."/>
            <person name="Coombs G.H."/>
            <person name="Mottram J.C."/>
            <person name="Tachezy J."/>
            <person name="Fraser-Liggett C.M."/>
            <person name="Johnson P.J."/>
        </authorList>
    </citation>
    <scope>NUCLEOTIDE SEQUENCE [LARGE SCALE GENOMIC DNA]</scope>
    <source>
        <strain evidence="3">G3</strain>
    </source>
</reference>
<dbReference type="EMBL" id="DS113213">
    <property type="protein sequence ID" value="EAY18935.1"/>
    <property type="molecule type" value="Genomic_DNA"/>
</dbReference>
<evidence type="ECO:0000259" key="2">
    <source>
        <dbReference type="Pfam" id="PF01106"/>
    </source>
</evidence>
<evidence type="ECO:0000313" key="4">
    <source>
        <dbReference type="Proteomes" id="UP000001542"/>
    </source>
</evidence>
<dbReference type="KEGG" id="tva:5464452"/>
<dbReference type="Gene3D" id="3.30.300.130">
    <property type="entry name" value="Fe-S cluster assembly (FSCA)"/>
    <property type="match status" value="1"/>
</dbReference>
<feature type="domain" description="NIF system FeS cluster assembly NifU C-terminal" evidence="2">
    <location>
        <begin position="37"/>
        <end position="102"/>
    </location>
</feature>
<dbReference type="Pfam" id="PF01106">
    <property type="entry name" value="NifU"/>
    <property type="match status" value="1"/>
</dbReference>
<dbReference type="GO" id="GO:0005506">
    <property type="term" value="F:iron ion binding"/>
    <property type="evidence" value="ECO:0007669"/>
    <property type="project" value="InterPro"/>
</dbReference>
<dbReference type="VEuPathDB" id="TrichDB:TVAG_146780"/>
<evidence type="ECO:0000256" key="1">
    <source>
        <dbReference type="ARBA" id="ARBA00006420"/>
    </source>
</evidence>
<gene>
    <name evidence="3" type="ORF">TVAG_146780</name>
</gene>
<dbReference type="InParanoid" id="A2DKY2"/>
<proteinExistence type="inferred from homology"/>
<dbReference type="InterPro" id="IPR034904">
    <property type="entry name" value="FSCA_dom_sf"/>
</dbReference>
<dbReference type="PANTHER" id="PTHR11178">
    <property type="entry name" value="IRON-SULFUR CLUSTER SCAFFOLD PROTEIN NFU-RELATED"/>
    <property type="match status" value="1"/>
</dbReference>
<keyword evidence="4" id="KW-1185">Reference proteome</keyword>
<comment type="similarity">
    <text evidence="1">Belongs to the NifU family.</text>
</comment>
<dbReference type="RefSeq" id="XP_001579921.1">
    <property type="nucleotide sequence ID" value="XM_001579871.1"/>
</dbReference>
<dbReference type="GO" id="GO:0016226">
    <property type="term" value="P:iron-sulfur cluster assembly"/>
    <property type="evidence" value="ECO:0007669"/>
    <property type="project" value="InterPro"/>
</dbReference>
<organism evidence="3 4">
    <name type="scientific">Trichomonas vaginalis (strain ATCC PRA-98 / G3)</name>
    <dbReference type="NCBI Taxonomy" id="412133"/>
    <lineage>
        <taxon>Eukaryota</taxon>
        <taxon>Metamonada</taxon>
        <taxon>Parabasalia</taxon>
        <taxon>Trichomonadida</taxon>
        <taxon>Trichomonadidae</taxon>
        <taxon>Trichomonas</taxon>
    </lineage>
</organism>
<dbReference type="SMR" id="A2DKY2"/>
<dbReference type="OrthoDB" id="565552at2759"/>
<sequence>MLAAVKNSTFGFGNFFIRSFAKEAVKETDADKLFQRVNKIIEEKVRPFIKQDHGDIELVDIKNGCMIVQLEGACEGCGCKNTTLYNGVLGTVQEEIPEITNIRQKMPFDDFE</sequence>
<evidence type="ECO:0000313" key="3">
    <source>
        <dbReference type="EMBL" id="EAY18935.1"/>
    </source>
</evidence>
<name>A2DKY2_TRIV3</name>